<dbReference type="AlphaFoldDB" id="A0A846WI94"/>
<dbReference type="InterPro" id="IPR028952">
    <property type="entry name" value="Imm63"/>
</dbReference>
<dbReference type="Proteomes" id="UP000563898">
    <property type="component" value="Unassembled WGS sequence"/>
</dbReference>
<name>A0A846WI94_9ACTN</name>
<feature type="domain" description="Immunity protein 63" evidence="1">
    <location>
        <begin position="49"/>
        <end position="126"/>
    </location>
</feature>
<accession>A0A846WI94</accession>
<proteinExistence type="predicted"/>
<gene>
    <name evidence="2" type="ORF">HGA05_07350</name>
</gene>
<evidence type="ECO:0000259" key="1">
    <source>
        <dbReference type="Pfam" id="PF15599"/>
    </source>
</evidence>
<reference evidence="2 3" key="1">
    <citation type="submission" date="2020-04" db="EMBL/GenBank/DDBJ databases">
        <title>MicrobeNet Type strains.</title>
        <authorList>
            <person name="Nicholson A.C."/>
        </authorList>
    </citation>
    <scope>NUCLEOTIDE SEQUENCE [LARGE SCALE GENOMIC DNA]</scope>
    <source>
        <strain evidence="2 3">ATCC BAA-14</strain>
    </source>
</reference>
<dbReference type="Pfam" id="PF15599">
    <property type="entry name" value="Imm63"/>
    <property type="match status" value="1"/>
</dbReference>
<dbReference type="EMBL" id="JAAXPC010000003">
    <property type="protein sequence ID" value="NKY01384.1"/>
    <property type="molecule type" value="Genomic_DNA"/>
</dbReference>
<organism evidence="2 3">
    <name type="scientific">Gordonia polyisoprenivorans</name>
    <dbReference type="NCBI Taxonomy" id="84595"/>
    <lineage>
        <taxon>Bacteria</taxon>
        <taxon>Bacillati</taxon>
        <taxon>Actinomycetota</taxon>
        <taxon>Actinomycetes</taxon>
        <taxon>Mycobacteriales</taxon>
        <taxon>Gordoniaceae</taxon>
        <taxon>Gordonia</taxon>
    </lineage>
</organism>
<sequence length="149" mass="16895">MTRPPNLLDDETRARIEDLARRMDARPGDVPELGFVRDDGFPSCWQAPDGSWHLMSRERGQVISDRVATDREEFVRIVAEQIAEMRAHRLHEPGTPDFRRAAWQEQYDALGSVDRRWARQWLDATRAELISRGADAAVLGGLPSAEDSA</sequence>
<evidence type="ECO:0000313" key="2">
    <source>
        <dbReference type="EMBL" id="NKY01384.1"/>
    </source>
</evidence>
<comment type="caution">
    <text evidence="2">The sequence shown here is derived from an EMBL/GenBank/DDBJ whole genome shotgun (WGS) entry which is preliminary data.</text>
</comment>
<evidence type="ECO:0000313" key="3">
    <source>
        <dbReference type="Proteomes" id="UP000563898"/>
    </source>
</evidence>
<dbReference type="RefSeq" id="WP_006373015.1">
    <property type="nucleotide sequence ID" value="NZ_CP085887.1"/>
</dbReference>
<protein>
    <recommendedName>
        <fullName evidence="1">Immunity protein 63 domain-containing protein</fullName>
    </recommendedName>
</protein>